<keyword evidence="4" id="KW-0175">Coiled coil</keyword>
<evidence type="ECO:0000313" key="8">
    <source>
        <dbReference type="EMBL" id="KAI5082177.1"/>
    </source>
</evidence>
<keyword evidence="3" id="KW-0067">ATP-binding</keyword>
<feature type="signal peptide" evidence="6">
    <location>
        <begin position="1"/>
        <end position="26"/>
    </location>
</feature>
<feature type="compositionally biased region" description="Low complexity" evidence="5">
    <location>
        <begin position="888"/>
        <end position="903"/>
    </location>
</feature>
<feature type="chain" id="PRO_5039660368" description="Kinesin motor domain-containing protein" evidence="6">
    <location>
        <begin position="27"/>
        <end position="1097"/>
    </location>
</feature>
<evidence type="ECO:0000313" key="9">
    <source>
        <dbReference type="Proteomes" id="UP000886520"/>
    </source>
</evidence>
<dbReference type="PRINTS" id="PR00380">
    <property type="entry name" value="KINESINHEAVY"/>
</dbReference>
<accession>A0A9D4ZQL4</accession>
<dbReference type="GO" id="GO:0016887">
    <property type="term" value="F:ATP hydrolysis activity"/>
    <property type="evidence" value="ECO:0007669"/>
    <property type="project" value="TreeGrafter"/>
</dbReference>
<dbReference type="PROSITE" id="PS50067">
    <property type="entry name" value="KINESIN_MOTOR_2"/>
    <property type="match status" value="1"/>
</dbReference>
<dbReference type="PANTHER" id="PTHR24115">
    <property type="entry name" value="KINESIN-RELATED"/>
    <property type="match status" value="1"/>
</dbReference>
<feature type="region of interest" description="Disordered" evidence="5">
    <location>
        <begin position="847"/>
        <end position="909"/>
    </location>
</feature>
<dbReference type="InterPro" id="IPR001752">
    <property type="entry name" value="Kinesin_motor_dom"/>
</dbReference>
<keyword evidence="3" id="KW-0547">Nucleotide-binding</keyword>
<comment type="caution">
    <text evidence="8">The sequence shown here is derived from an EMBL/GenBank/DDBJ whole genome shotgun (WGS) entry which is preliminary data.</text>
</comment>
<dbReference type="SMART" id="SM00129">
    <property type="entry name" value="KISc"/>
    <property type="match status" value="1"/>
</dbReference>
<dbReference type="PANTHER" id="PTHR24115:SF416">
    <property type="entry name" value="KINESIN-LIKE PROTEIN KIN-10A"/>
    <property type="match status" value="1"/>
</dbReference>
<dbReference type="SUPFAM" id="SSF52540">
    <property type="entry name" value="P-loop containing nucleoside triphosphate hydrolases"/>
    <property type="match status" value="1"/>
</dbReference>
<dbReference type="InterPro" id="IPR036961">
    <property type="entry name" value="Kinesin_motor_dom_sf"/>
</dbReference>
<reference evidence="8" key="1">
    <citation type="submission" date="2021-01" db="EMBL/GenBank/DDBJ databases">
        <title>Adiantum capillus-veneris genome.</title>
        <authorList>
            <person name="Fang Y."/>
            <person name="Liao Q."/>
        </authorList>
    </citation>
    <scope>NUCLEOTIDE SEQUENCE</scope>
    <source>
        <strain evidence="8">H3</strain>
        <tissue evidence="8">Leaf</tissue>
    </source>
</reference>
<feature type="domain" description="Kinesin motor" evidence="7">
    <location>
        <begin position="77"/>
        <end position="409"/>
    </location>
</feature>
<dbReference type="Gene3D" id="3.40.850.10">
    <property type="entry name" value="Kinesin motor domain"/>
    <property type="match status" value="1"/>
</dbReference>
<keyword evidence="1" id="KW-0934">Plastid</keyword>
<dbReference type="GO" id="GO:0005524">
    <property type="term" value="F:ATP binding"/>
    <property type="evidence" value="ECO:0007669"/>
    <property type="project" value="UniProtKB-UniRule"/>
</dbReference>
<protein>
    <recommendedName>
        <fullName evidence="7">Kinesin motor domain-containing protein</fullName>
    </recommendedName>
</protein>
<dbReference type="GO" id="GO:0003777">
    <property type="term" value="F:microtubule motor activity"/>
    <property type="evidence" value="ECO:0007669"/>
    <property type="project" value="InterPro"/>
</dbReference>
<keyword evidence="6" id="KW-0732">Signal</keyword>
<dbReference type="GO" id="GO:0005871">
    <property type="term" value="C:kinesin complex"/>
    <property type="evidence" value="ECO:0007669"/>
    <property type="project" value="TreeGrafter"/>
</dbReference>
<evidence type="ECO:0000256" key="3">
    <source>
        <dbReference type="PROSITE-ProRule" id="PRU00283"/>
    </source>
</evidence>
<dbReference type="InterPro" id="IPR027417">
    <property type="entry name" value="P-loop_NTPase"/>
</dbReference>
<dbReference type="Pfam" id="PF00225">
    <property type="entry name" value="Kinesin"/>
    <property type="match status" value="1"/>
</dbReference>
<dbReference type="GO" id="GO:0007018">
    <property type="term" value="P:microtubule-based movement"/>
    <property type="evidence" value="ECO:0007669"/>
    <property type="project" value="InterPro"/>
</dbReference>
<evidence type="ECO:0000256" key="5">
    <source>
        <dbReference type="SAM" id="MobiDB-lite"/>
    </source>
</evidence>
<keyword evidence="1" id="KW-0150">Chloroplast</keyword>
<dbReference type="GO" id="GO:0005874">
    <property type="term" value="C:microtubule"/>
    <property type="evidence" value="ECO:0007669"/>
    <property type="project" value="TreeGrafter"/>
</dbReference>
<evidence type="ECO:0000256" key="6">
    <source>
        <dbReference type="SAM" id="SignalP"/>
    </source>
</evidence>
<dbReference type="InterPro" id="IPR027640">
    <property type="entry name" value="Kinesin-like_fam"/>
</dbReference>
<dbReference type="AlphaFoldDB" id="A0A9D4ZQL4"/>
<sequence length="1097" mass="120061">MLRHSTSASAHALITLFCVLRPESSGLRLARTPAKSLPLQGVQSIAASKHRQVSLINRLVTPSPCAGQSPFPSDHHPVEVVARIRDHPEGADNPSVLQVTQNGQTVRIRTEQGYRDFGLDGVSLAENEALPSFYKKYVESRIESVKAGGRCTIMMYGPTGAGKSHTMFGSAKEPGIAYRALQNILGGSNGSLVKMDDNGGIGSPDYSTKKTRVIVTILEIYNEEIFDLLAASNIPSGQWIRPNLARVRLEIMGKKAKNAVSITGTDADKISKEIAKVEKRRVVKSTLCNERSSRSHCLVMLDVPALGGRLVLVDMAGSENLEQAGMGTDAKLQTGKINQGNIALKRVVEAIANGDSYIPFRDSKLTMLLQDSFEDDESKILMILCASPDPKDIYKTIGTLEYGCKAKCIVSLPASPAKDKINGVDRVYPSILEARVQAMDVHISKLEAENQSKEKEKEEIYKELKQKEQDLAALQQVLEAKKKCSMCCNDELGVEMEGRIKECQRVAEEFVAMEKKKLEEKVADQQREIDCMRSRMKEIEREVELFLTSVPTFSQVLSKLKSDDGDIVCKVRGVLERINMANKESQNNQVGCSALQINSLTVHGSCESTEANGKAGAFAMPRDNDMQEASNIDNTSTSKDGITCNEDIYANGQAFYEQNGWLPIIPEEESEEEMMADGEEIQELPLEKAGEFVLQTMENGVYSTRVIDNNASQHQVNMDMEEGRLEGDVNNRPSDNSVGVPMQTTPSSYRRAANIRKEPEGGHAPVSAASRRSRIENIFLLCGNHRELAAVTNIQGHSYESHCSATHVSDQASCVNHQLVSQSADTGEQACVALAASAPVTVMTSPITPKKASAKKSAKGSDNSPARFLSVKSRHPFSENTPPHGMMLSYSSPSSALSTPQYSKSPAMPSVVDSAASASNVDDEKNSSAALTNSDFCDVYVKWETSKESSGKVITILKLNRNTTLADLRKELENQQAELTNDFTFLMLGDPSGNPVEREAESCLCLSSLPDCHKQRGTKLACLRPHVNKLTTNAQGPLGSVENQMTWNSPKQVARSFQKAPLVGFPLRPTNEADRLHEKANQRLSFPLISQIKGIRF</sequence>
<keyword evidence="2 3" id="KW-0505">Motor protein</keyword>
<feature type="binding site" evidence="3">
    <location>
        <begin position="157"/>
        <end position="164"/>
    </location>
    <ligand>
        <name>ATP</name>
        <dbReference type="ChEBI" id="CHEBI:30616"/>
    </ligand>
</feature>
<comment type="similarity">
    <text evidence="3">Belongs to the TRAFAC class myosin-kinesin ATPase superfamily. Kinesin family.</text>
</comment>
<dbReference type="GO" id="GO:0008017">
    <property type="term" value="F:microtubule binding"/>
    <property type="evidence" value="ECO:0007669"/>
    <property type="project" value="InterPro"/>
</dbReference>
<dbReference type="OrthoDB" id="3176171at2759"/>
<organism evidence="8 9">
    <name type="scientific">Adiantum capillus-veneris</name>
    <name type="common">Maidenhair fern</name>
    <dbReference type="NCBI Taxonomy" id="13818"/>
    <lineage>
        <taxon>Eukaryota</taxon>
        <taxon>Viridiplantae</taxon>
        <taxon>Streptophyta</taxon>
        <taxon>Embryophyta</taxon>
        <taxon>Tracheophyta</taxon>
        <taxon>Polypodiopsida</taxon>
        <taxon>Polypodiidae</taxon>
        <taxon>Polypodiales</taxon>
        <taxon>Pteridineae</taxon>
        <taxon>Pteridaceae</taxon>
        <taxon>Vittarioideae</taxon>
        <taxon>Adiantum</taxon>
    </lineage>
</organism>
<dbReference type="EMBL" id="JABFUD020000003">
    <property type="protein sequence ID" value="KAI5082177.1"/>
    <property type="molecule type" value="Genomic_DNA"/>
</dbReference>
<proteinExistence type="inferred from homology"/>
<feature type="coiled-coil region" evidence="4">
    <location>
        <begin position="508"/>
        <end position="542"/>
    </location>
</feature>
<evidence type="ECO:0000256" key="1">
    <source>
        <dbReference type="ARBA" id="ARBA00022528"/>
    </source>
</evidence>
<dbReference type="Proteomes" id="UP000886520">
    <property type="component" value="Chromosome 2"/>
</dbReference>
<evidence type="ECO:0000256" key="4">
    <source>
        <dbReference type="SAM" id="Coils"/>
    </source>
</evidence>
<evidence type="ECO:0000259" key="7">
    <source>
        <dbReference type="PROSITE" id="PS50067"/>
    </source>
</evidence>
<keyword evidence="9" id="KW-1185">Reference proteome</keyword>
<name>A0A9D4ZQL4_ADICA</name>
<evidence type="ECO:0000256" key="2">
    <source>
        <dbReference type="ARBA" id="ARBA00023175"/>
    </source>
</evidence>
<gene>
    <name evidence="8" type="ORF">GOP47_0001920</name>
</gene>
<feature type="coiled-coil region" evidence="4">
    <location>
        <begin position="436"/>
        <end position="484"/>
    </location>
</feature>